<dbReference type="NCBIfam" id="NF006932">
    <property type="entry name" value="PRK09417.1"/>
    <property type="match status" value="1"/>
</dbReference>
<evidence type="ECO:0000313" key="15">
    <source>
        <dbReference type="Proteomes" id="UP000001933"/>
    </source>
</evidence>
<dbReference type="GO" id="GO:0046872">
    <property type="term" value="F:metal ion binding"/>
    <property type="evidence" value="ECO:0007669"/>
    <property type="project" value="UniProtKB-KW"/>
</dbReference>
<dbReference type="PROSITE" id="PS01078">
    <property type="entry name" value="MOCF_BIOSYNTHESIS_1"/>
    <property type="match status" value="1"/>
</dbReference>
<dbReference type="EMBL" id="CP000252">
    <property type="protein sequence ID" value="ABC77449.1"/>
    <property type="molecule type" value="Genomic_DNA"/>
</dbReference>
<comment type="similarity">
    <text evidence="3 12">Belongs to the MoaB/Mog family.</text>
</comment>
<dbReference type="Gene3D" id="3.40.980.10">
    <property type="entry name" value="MoaB/Mog-like domain"/>
    <property type="match status" value="1"/>
</dbReference>
<dbReference type="NCBIfam" id="TIGR00177">
    <property type="entry name" value="molyb_syn"/>
    <property type="match status" value="1"/>
</dbReference>
<evidence type="ECO:0000259" key="13">
    <source>
        <dbReference type="SMART" id="SM00852"/>
    </source>
</evidence>
<evidence type="ECO:0000256" key="4">
    <source>
        <dbReference type="ARBA" id="ARBA00015262"/>
    </source>
</evidence>
<evidence type="ECO:0000256" key="3">
    <source>
        <dbReference type="ARBA" id="ARBA00006112"/>
    </source>
</evidence>
<dbReference type="GO" id="GO:0061598">
    <property type="term" value="F:molybdopterin adenylyltransferase activity"/>
    <property type="evidence" value="ECO:0007669"/>
    <property type="project" value="UniProtKB-EC"/>
</dbReference>
<gene>
    <name evidence="14" type="ORF">SYN_02931</name>
</gene>
<evidence type="ECO:0000256" key="8">
    <source>
        <dbReference type="ARBA" id="ARBA00022842"/>
    </source>
</evidence>
<dbReference type="InterPro" id="IPR036425">
    <property type="entry name" value="MoaB/Mog-like_dom_sf"/>
</dbReference>
<keyword evidence="6" id="KW-0808">Transferase</keyword>
<dbReference type="STRING" id="56780.SYN_02931"/>
<evidence type="ECO:0000256" key="1">
    <source>
        <dbReference type="ARBA" id="ARBA00001946"/>
    </source>
</evidence>
<evidence type="ECO:0000256" key="9">
    <source>
        <dbReference type="ARBA" id="ARBA00023150"/>
    </source>
</evidence>
<organism evidence="14 15">
    <name type="scientific">Syntrophus aciditrophicus (strain SB)</name>
    <dbReference type="NCBI Taxonomy" id="56780"/>
    <lineage>
        <taxon>Bacteria</taxon>
        <taxon>Pseudomonadati</taxon>
        <taxon>Thermodesulfobacteriota</taxon>
        <taxon>Syntrophia</taxon>
        <taxon>Syntrophales</taxon>
        <taxon>Syntrophaceae</taxon>
        <taxon>Syntrophus</taxon>
    </lineage>
</organism>
<sequence>MRNQKRKRLEIMSFSAGVVTVSDKGSRGEREDLSGKEVVRMLEELSILISETAIIPDEKDQIRQTLIDLADNKKLDLIVTTGGTGVTPRDVTPDATLEVIERVLPGMAEAMRQESLKKTPHAMISRAVAGIRGQTLIINLPGSPRGVRENLAVILPALKHALEKIRGDETECATP</sequence>
<keyword evidence="15" id="KW-1185">Reference proteome</keyword>
<comment type="function">
    <text evidence="12">May be involved in the biosynthesis of molybdopterin.</text>
</comment>
<dbReference type="SUPFAM" id="SSF53218">
    <property type="entry name" value="Molybdenum cofactor biosynthesis proteins"/>
    <property type="match status" value="1"/>
</dbReference>
<proteinExistence type="inferred from homology"/>
<evidence type="ECO:0000256" key="7">
    <source>
        <dbReference type="ARBA" id="ARBA00022723"/>
    </source>
</evidence>
<dbReference type="AlphaFoldDB" id="Q2LTP3"/>
<evidence type="ECO:0000256" key="5">
    <source>
        <dbReference type="ARBA" id="ARBA00022505"/>
    </source>
</evidence>
<protein>
    <recommendedName>
        <fullName evidence="4 12">Molybdenum cofactor biosynthesis protein B</fullName>
    </recommendedName>
</protein>
<keyword evidence="8" id="KW-0460">Magnesium</keyword>
<dbReference type="InterPro" id="IPR012245">
    <property type="entry name" value="MoaB"/>
</dbReference>
<evidence type="ECO:0000256" key="10">
    <source>
        <dbReference type="ARBA" id="ARBA00051131"/>
    </source>
</evidence>
<accession>Q2LTP3</accession>
<comment type="cofactor">
    <cofactor evidence="1">
        <name>Mg(2+)</name>
        <dbReference type="ChEBI" id="CHEBI:18420"/>
    </cofactor>
</comment>
<dbReference type="SMART" id="SM00852">
    <property type="entry name" value="MoCF_biosynth"/>
    <property type="match status" value="1"/>
</dbReference>
<reference evidence="14 15" key="1">
    <citation type="journal article" date="2007" name="Proc. Natl. Acad. Sci. U.S.A.">
        <title>The genome of Syntrophus aciditrophicus: life at the thermodynamic limit of microbial growth.</title>
        <authorList>
            <person name="McInerney M.J."/>
            <person name="Rohlin L."/>
            <person name="Mouttaki H."/>
            <person name="Kim U."/>
            <person name="Krupp R.S."/>
            <person name="Rios-Hernandez L."/>
            <person name="Sieber J."/>
            <person name="Struchtemeyer C.G."/>
            <person name="Bhattacharyya A."/>
            <person name="Campbell J.W."/>
            <person name="Gunsalus R.P."/>
        </authorList>
    </citation>
    <scope>NUCLEOTIDE SEQUENCE [LARGE SCALE GENOMIC DNA]</scope>
    <source>
        <strain evidence="14 15">SB</strain>
    </source>
</reference>
<keyword evidence="7" id="KW-0479">Metal-binding</keyword>
<evidence type="ECO:0000256" key="6">
    <source>
        <dbReference type="ARBA" id="ARBA00022679"/>
    </source>
</evidence>
<name>Q2LTP3_SYNAS</name>
<comment type="pathway">
    <text evidence="2 12">Cofactor biosynthesis; molybdopterin biosynthesis.</text>
</comment>
<evidence type="ECO:0000256" key="11">
    <source>
        <dbReference type="ARBA" id="ARBA00058212"/>
    </source>
</evidence>
<dbReference type="FunFam" id="3.40.980.10:FF:000002">
    <property type="entry name" value="Molybdopterin molybdenumtransferase"/>
    <property type="match status" value="1"/>
</dbReference>
<evidence type="ECO:0000256" key="12">
    <source>
        <dbReference type="PIRNR" id="PIRNR006443"/>
    </source>
</evidence>
<comment type="function">
    <text evidence="11">Catalyzes the adenylation of molybdopterin as part of the biosynthesis of the molybdenum-cofactor.</text>
</comment>
<dbReference type="InterPro" id="IPR051920">
    <property type="entry name" value="MPT_Adenylyltrnsfr/MoaC-Rel"/>
</dbReference>
<keyword evidence="9 12" id="KW-0501">Molybdenum cofactor biosynthesis</keyword>
<keyword evidence="5" id="KW-0500">Molybdenum</keyword>
<dbReference type="KEGG" id="sat:SYN_02931"/>
<dbReference type="InterPro" id="IPR008284">
    <property type="entry name" value="MoCF_biosynth_CS"/>
</dbReference>
<dbReference type="PANTHER" id="PTHR43764">
    <property type="entry name" value="MOLYBDENUM COFACTOR BIOSYNTHESIS"/>
    <property type="match status" value="1"/>
</dbReference>
<dbReference type="PANTHER" id="PTHR43764:SF1">
    <property type="entry name" value="MOLYBDOPTERIN MOLYBDOTRANSFERASE"/>
    <property type="match status" value="1"/>
</dbReference>
<dbReference type="PIRSF" id="PIRSF006443">
    <property type="entry name" value="MoaB"/>
    <property type="match status" value="1"/>
</dbReference>
<evidence type="ECO:0000256" key="2">
    <source>
        <dbReference type="ARBA" id="ARBA00005046"/>
    </source>
</evidence>
<dbReference type="CDD" id="cd00886">
    <property type="entry name" value="MogA_MoaB"/>
    <property type="match status" value="1"/>
</dbReference>
<dbReference type="Pfam" id="PF00994">
    <property type="entry name" value="MoCF_biosynth"/>
    <property type="match status" value="1"/>
</dbReference>
<dbReference type="HOGENOM" id="CLU_077358_1_1_7"/>
<dbReference type="FunCoup" id="Q2LTP3">
    <property type="interactions" value="176"/>
</dbReference>
<dbReference type="GO" id="GO:0006777">
    <property type="term" value="P:Mo-molybdopterin cofactor biosynthetic process"/>
    <property type="evidence" value="ECO:0007669"/>
    <property type="project" value="UniProtKB-UniRule"/>
</dbReference>
<dbReference type="Proteomes" id="UP000001933">
    <property type="component" value="Chromosome"/>
</dbReference>
<comment type="catalytic activity">
    <reaction evidence="10">
        <text>molybdopterin + ATP + H(+) = adenylyl-molybdopterin + diphosphate</text>
        <dbReference type="Rhea" id="RHEA:31331"/>
        <dbReference type="ChEBI" id="CHEBI:15378"/>
        <dbReference type="ChEBI" id="CHEBI:30616"/>
        <dbReference type="ChEBI" id="CHEBI:33019"/>
        <dbReference type="ChEBI" id="CHEBI:58698"/>
        <dbReference type="ChEBI" id="CHEBI:62727"/>
        <dbReference type="EC" id="2.7.7.75"/>
    </reaction>
</comment>
<dbReference type="UniPathway" id="UPA00344"/>
<dbReference type="InParanoid" id="Q2LTP3"/>
<evidence type="ECO:0000313" key="14">
    <source>
        <dbReference type="EMBL" id="ABC77449.1"/>
    </source>
</evidence>
<dbReference type="eggNOG" id="COG0521">
    <property type="taxonomic scope" value="Bacteria"/>
</dbReference>
<dbReference type="InterPro" id="IPR001453">
    <property type="entry name" value="MoaB/Mog_dom"/>
</dbReference>
<feature type="domain" description="MoaB/Mog" evidence="13">
    <location>
        <begin position="17"/>
        <end position="161"/>
    </location>
</feature>